<keyword evidence="2" id="KW-1185">Reference proteome</keyword>
<dbReference type="SUPFAM" id="SSF53795">
    <property type="entry name" value="PEP carboxykinase-like"/>
    <property type="match status" value="1"/>
</dbReference>
<name>A0A0M6WWR2_9FIRM</name>
<dbReference type="RefSeq" id="WP_055062688.1">
    <property type="nucleotide sequence ID" value="NZ_CVRQ01000053.1"/>
</dbReference>
<protein>
    <recommendedName>
        <fullName evidence="3">SynChlorMet cassette protein ScmC</fullName>
    </recommendedName>
</protein>
<evidence type="ECO:0008006" key="3">
    <source>
        <dbReference type="Google" id="ProtNLM"/>
    </source>
</evidence>
<evidence type="ECO:0000313" key="1">
    <source>
        <dbReference type="EMBL" id="CRL41858.1"/>
    </source>
</evidence>
<organism evidence="1 2">
    <name type="scientific">Agathobacter rectalis</name>
    <dbReference type="NCBI Taxonomy" id="39491"/>
    <lineage>
        <taxon>Bacteria</taxon>
        <taxon>Bacillati</taxon>
        <taxon>Bacillota</taxon>
        <taxon>Clostridia</taxon>
        <taxon>Lachnospirales</taxon>
        <taxon>Lachnospiraceae</taxon>
        <taxon>Agathobacter</taxon>
    </lineage>
</organism>
<accession>A0A0M6WWR2</accession>
<evidence type="ECO:0000313" key="2">
    <source>
        <dbReference type="Proteomes" id="UP000049472"/>
    </source>
</evidence>
<dbReference type="Proteomes" id="UP000049472">
    <property type="component" value="Unassembled WGS sequence"/>
</dbReference>
<sequence length="267" mass="30890">MYRYFFEIASIPFEIKGQTEISIHSSMQPFIVENEEMVDVKYNVVCESNMKVIKEKSIYADEVYKIDLCQIEEGKEYDLCIPEKMLLNKKLFEGSNIWNFLAFEFPLLEKQAFILHSSFVSWKGNGILFTAPSGTGKSTQADLWEKYEAADIYNGDRTIVRKMNGEYYGFGSPYAGTSGIYRNESAPIKAIVVIEQGPENIIQRLYGREAFLPLFRETLMNTWNKEYMEKMTDLLMDAAYQIPVYHLSCRPDQDAVNTVKNEILQEL</sequence>
<gene>
    <name evidence="1" type="ORF">T1815_28171</name>
</gene>
<dbReference type="InterPro" id="IPR027417">
    <property type="entry name" value="P-loop_NTPase"/>
</dbReference>
<dbReference type="Gene3D" id="3.40.50.300">
    <property type="entry name" value="P-loop containing nucleotide triphosphate hydrolases"/>
    <property type="match status" value="1"/>
</dbReference>
<dbReference type="EMBL" id="CVRQ01000053">
    <property type="protein sequence ID" value="CRL41858.1"/>
    <property type="molecule type" value="Genomic_DNA"/>
</dbReference>
<reference evidence="2" key="1">
    <citation type="submission" date="2015-05" db="EMBL/GenBank/DDBJ databases">
        <authorList>
            <consortium name="Pathogen Informatics"/>
        </authorList>
    </citation>
    <scope>NUCLEOTIDE SEQUENCE [LARGE SCALE GENOMIC DNA]</scope>
    <source>
        <strain evidence="2">T1-815</strain>
    </source>
</reference>
<dbReference type="AlphaFoldDB" id="A0A0M6WWR2"/>
<proteinExistence type="predicted"/>